<dbReference type="AlphaFoldDB" id="A0A812DBD8"/>
<dbReference type="EMBL" id="CAHIKZ030002866">
    <property type="protein sequence ID" value="CAE1293143.1"/>
    <property type="molecule type" value="Genomic_DNA"/>
</dbReference>
<accession>A0A812DBD8</accession>
<protein>
    <submittedName>
        <fullName evidence="2">Uncharacterized protein</fullName>
    </submittedName>
</protein>
<feature type="transmembrane region" description="Helical" evidence="1">
    <location>
        <begin position="20"/>
        <end position="38"/>
    </location>
</feature>
<sequence>MIPQESLYDHINNILSIANFGYAASLLSLSAAIVIMLLCNTTFLCSHCKFSLSFNFFLFPFLHFSHFFISPISSFLPFSLFSHFLFSPISTLFLFLFVPTPIWLLFTLFFPFPLFSHFLFSPISSFLPFPFSSFFYVYSFFPFSLSDYFCS</sequence>
<evidence type="ECO:0000256" key="1">
    <source>
        <dbReference type="SAM" id="Phobius"/>
    </source>
</evidence>
<dbReference type="Proteomes" id="UP000597762">
    <property type="component" value="Unassembled WGS sequence"/>
</dbReference>
<feature type="transmembrane region" description="Helical" evidence="1">
    <location>
        <begin position="75"/>
        <end position="95"/>
    </location>
</feature>
<organism evidence="2 3">
    <name type="scientific">Acanthosepion pharaonis</name>
    <name type="common">Pharaoh cuttlefish</name>
    <name type="synonym">Sepia pharaonis</name>
    <dbReference type="NCBI Taxonomy" id="158019"/>
    <lineage>
        <taxon>Eukaryota</taxon>
        <taxon>Metazoa</taxon>
        <taxon>Spiralia</taxon>
        <taxon>Lophotrochozoa</taxon>
        <taxon>Mollusca</taxon>
        <taxon>Cephalopoda</taxon>
        <taxon>Coleoidea</taxon>
        <taxon>Decapodiformes</taxon>
        <taxon>Sepiida</taxon>
        <taxon>Sepiina</taxon>
        <taxon>Sepiidae</taxon>
        <taxon>Acanthosepion</taxon>
    </lineage>
</organism>
<keyword evidence="1" id="KW-0812">Transmembrane</keyword>
<evidence type="ECO:0000313" key="2">
    <source>
        <dbReference type="EMBL" id="CAE1293143.1"/>
    </source>
</evidence>
<reference evidence="2" key="1">
    <citation type="submission" date="2021-01" db="EMBL/GenBank/DDBJ databases">
        <authorList>
            <person name="Li R."/>
            <person name="Bekaert M."/>
        </authorList>
    </citation>
    <scope>NUCLEOTIDE SEQUENCE</scope>
    <source>
        <strain evidence="2">Farmed</strain>
    </source>
</reference>
<feature type="transmembrane region" description="Helical" evidence="1">
    <location>
        <begin position="126"/>
        <end position="145"/>
    </location>
</feature>
<evidence type="ECO:0000313" key="3">
    <source>
        <dbReference type="Proteomes" id="UP000597762"/>
    </source>
</evidence>
<comment type="caution">
    <text evidence="2">The sequence shown here is derived from an EMBL/GenBank/DDBJ whole genome shotgun (WGS) entry which is preliminary data.</text>
</comment>
<name>A0A812DBD8_ACAPH</name>
<feature type="transmembrane region" description="Helical" evidence="1">
    <location>
        <begin position="50"/>
        <end position="69"/>
    </location>
</feature>
<keyword evidence="1" id="KW-1133">Transmembrane helix</keyword>
<gene>
    <name evidence="2" type="ORF">SPHA_49643</name>
</gene>
<keyword evidence="3" id="KW-1185">Reference proteome</keyword>
<proteinExistence type="predicted"/>
<keyword evidence="1" id="KW-0472">Membrane</keyword>